<dbReference type="EMBL" id="JAIGYQ010000016">
    <property type="protein sequence ID" value="MBX7491526.1"/>
    <property type="molecule type" value="Genomic_DNA"/>
</dbReference>
<dbReference type="Pfam" id="PF14824">
    <property type="entry name" value="Sirohm_synth_M"/>
    <property type="match status" value="1"/>
</dbReference>
<accession>A0ABS7JQ42</accession>
<reference evidence="12 13" key="1">
    <citation type="submission" date="2021-08" db="EMBL/GenBank/DDBJ databases">
        <title>Helicobacter spp. isolated from feces of Anatolian Ground Squirrel (Spermophilus xanthoprymnus) in Turkey.</title>
        <authorList>
            <person name="Aydin F."/>
            <person name="Abay S."/>
            <person name="Kayman T."/>
            <person name="Karakaya E."/>
            <person name="Saticioglu I.B."/>
        </authorList>
    </citation>
    <scope>NUCLEOTIDE SEQUENCE [LARGE SCALE GENOMIC DNA]</scope>
    <source>
        <strain evidence="12 13">Faydin-H70</strain>
    </source>
</reference>
<comment type="caution">
    <text evidence="12">The sequence shown here is derived from an EMBL/GenBank/DDBJ whole genome shotgun (WGS) entry which is preliminary data.</text>
</comment>
<keyword evidence="6" id="KW-0560">Oxidoreductase</keyword>
<gene>
    <name evidence="12" type="ORF">K4G57_08655</name>
</gene>
<evidence type="ECO:0000256" key="8">
    <source>
        <dbReference type="ARBA" id="ARBA00023244"/>
    </source>
</evidence>
<keyword evidence="3" id="KW-0489">Methyltransferase</keyword>
<dbReference type="InterPro" id="IPR050161">
    <property type="entry name" value="Siro_Cobalamin_biosynth"/>
</dbReference>
<dbReference type="InterPro" id="IPR014776">
    <property type="entry name" value="4pyrrole_Mease_sub2"/>
</dbReference>
<evidence type="ECO:0000313" key="13">
    <source>
        <dbReference type="Proteomes" id="UP000700059"/>
    </source>
</evidence>
<dbReference type="InterPro" id="IPR028281">
    <property type="entry name" value="Sirohaem_synthase_central"/>
</dbReference>
<evidence type="ECO:0000256" key="6">
    <source>
        <dbReference type="ARBA" id="ARBA00023002"/>
    </source>
</evidence>
<dbReference type="Pfam" id="PF00590">
    <property type="entry name" value="TP_methylase"/>
    <property type="match status" value="1"/>
</dbReference>
<organism evidence="12 13">
    <name type="scientific">Helicobacter turcicus</name>
    <dbReference type="NCBI Taxonomy" id="2867412"/>
    <lineage>
        <taxon>Bacteria</taxon>
        <taxon>Pseudomonadati</taxon>
        <taxon>Campylobacterota</taxon>
        <taxon>Epsilonproteobacteria</taxon>
        <taxon>Campylobacterales</taxon>
        <taxon>Helicobacteraceae</taxon>
        <taxon>Helicobacter</taxon>
    </lineage>
</organism>
<evidence type="ECO:0000256" key="2">
    <source>
        <dbReference type="ARBA" id="ARBA00012400"/>
    </source>
</evidence>
<dbReference type="SUPFAM" id="SSF75615">
    <property type="entry name" value="Siroheme synthase middle domains-like"/>
    <property type="match status" value="1"/>
</dbReference>
<dbReference type="InterPro" id="IPR014777">
    <property type="entry name" value="4pyrrole_Mease_sub1"/>
</dbReference>
<dbReference type="NCBIfam" id="TIGR01470">
    <property type="entry name" value="cysG_Nterm"/>
    <property type="match status" value="1"/>
</dbReference>
<dbReference type="Gene3D" id="3.30.950.10">
    <property type="entry name" value="Methyltransferase, Cobalt-precorrin-4 Transmethylase, Domain 2"/>
    <property type="match status" value="1"/>
</dbReference>
<dbReference type="InterPro" id="IPR012409">
    <property type="entry name" value="Sirohaem_synth"/>
</dbReference>
<keyword evidence="8" id="KW-0627">Porphyrin biosynthesis</keyword>
<evidence type="ECO:0000256" key="5">
    <source>
        <dbReference type="ARBA" id="ARBA00022691"/>
    </source>
</evidence>
<dbReference type="Gene3D" id="3.40.50.720">
    <property type="entry name" value="NAD(P)-binding Rossmann-like Domain"/>
    <property type="match status" value="1"/>
</dbReference>
<dbReference type="InterPro" id="IPR000878">
    <property type="entry name" value="4pyrrol_Mease"/>
</dbReference>
<evidence type="ECO:0000256" key="1">
    <source>
        <dbReference type="ARBA" id="ARBA00005010"/>
    </source>
</evidence>
<evidence type="ECO:0000256" key="9">
    <source>
        <dbReference type="ARBA" id="ARBA00047561"/>
    </source>
</evidence>
<comment type="pathway">
    <text evidence="1">Porphyrin-containing compound metabolism; siroheme biosynthesis; sirohydrochlorin from precorrin-2: step 1/1.</text>
</comment>
<dbReference type="Pfam" id="PF13241">
    <property type="entry name" value="NAD_binding_7"/>
    <property type="match status" value="1"/>
</dbReference>
<protein>
    <recommendedName>
        <fullName evidence="2">precorrin-2 dehydrogenase</fullName>
        <ecNumber evidence="2">1.3.1.76</ecNumber>
    </recommendedName>
</protein>
<dbReference type="InterPro" id="IPR035996">
    <property type="entry name" value="4pyrrol_Methylase_sf"/>
</dbReference>
<dbReference type="EC" id="1.3.1.76" evidence="2"/>
<proteinExistence type="predicted"/>
<dbReference type="Proteomes" id="UP000700059">
    <property type="component" value="Unassembled WGS sequence"/>
</dbReference>
<dbReference type="PANTHER" id="PTHR45790:SF3">
    <property type="entry name" value="S-ADENOSYL-L-METHIONINE-DEPENDENT UROPORPHYRINOGEN III METHYLTRANSFERASE, CHLOROPLASTIC"/>
    <property type="match status" value="1"/>
</dbReference>
<evidence type="ECO:0000256" key="7">
    <source>
        <dbReference type="ARBA" id="ARBA00023027"/>
    </source>
</evidence>
<name>A0ABS7JQ42_9HELI</name>
<evidence type="ECO:0000256" key="4">
    <source>
        <dbReference type="ARBA" id="ARBA00022679"/>
    </source>
</evidence>
<feature type="domain" description="Tetrapyrrole methylase" evidence="10">
    <location>
        <begin position="181"/>
        <end position="393"/>
    </location>
</feature>
<evidence type="ECO:0000256" key="3">
    <source>
        <dbReference type="ARBA" id="ARBA00022603"/>
    </source>
</evidence>
<keyword evidence="13" id="KW-1185">Reference proteome</keyword>
<feature type="domain" description="Siroheme synthase central" evidence="11">
    <location>
        <begin position="117"/>
        <end position="141"/>
    </location>
</feature>
<evidence type="ECO:0000313" key="12">
    <source>
        <dbReference type="EMBL" id="MBX7491526.1"/>
    </source>
</evidence>
<dbReference type="InterPro" id="IPR006367">
    <property type="entry name" value="Sirohaem_synthase_N"/>
</dbReference>
<dbReference type="PANTHER" id="PTHR45790">
    <property type="entry name" value="SIROHEME SYNTHASE-RELATED"/>
    <property type="match status" value="1"/>
</dbReference>
<dbReference type="Gene3D" id="3.30.160.110">
    <property type="entry name" value="Siroheme synthase, domain 2"/>
    <property type="match status" value="1"/>
</dbReference>
<sequence>MHKAFTLPLALTPKETLLIGAGSVAKQKHIVLKESQWEVKIVAKEIKDSYFNPFAVEISEVSDSYLKDFEIIIDASGDEALGAYLWKKRKHFGYLLNVVDNPKFCDFYFGAIARYEDLSVLVSTNGASPILAQSIRDKIVRILPKTLVPLVEKLKKMRQNEKLDSTKKELIKKQCKESLGKVFIIGCGPNSLQSLTLKALETFELLDVALLDNLIGKEIWNLLENLGIPCISVGKQKGRQSFPQEEINALMLKLAKEGKNVGRLKGGDPVIFGRVFEEGSFLKSHDIEVELISGLSSSLNGALMSGITPTLRGVSAGVLIVSAHLRENTFHTEWLHFLKNSPYTLIVMMAYSFAKRIVQNAKELEIPLSLPAAFISKVDSKEQKIIIGTLGQLEQMAQMCDKPAILIIGKAINECLCMPFIGQRIII</sequence>
<comment type="catalytic activity">
    <reaction evidence="9">
        <text>precorrin-2 + NAD(+) = sirohydrochlorin + NADH + 2 H(+)</text>
        <dbReference type="Rhea" id="RHEA:15613"/>
        <dbReference type="ChEBI" id="CHEBI:15378"/>
        <dbReference type="ChEBI" id="CHEBI:57540"/>
        <dbReference type="ChEBI" id="CHEBI:57945"/>
        <dbReference type="ChEBI" id="CHEBI:58351"/>
        <dbReference type="ChEBI" id="CHEBI:58827"/>
        <dbReference type="EC" id="1.3.1.76"/>
    </reaction>
</comment>
<evidence type="ECO:0000259" key="10">
    <source>
        <dbReference type="Pfam" id="PF00590"/>
    </source>
</evidence>
<keyword evidence="4" id="KW-0808">Transferase</keyword>
<dbReference type="Gene3D" id="3.40.1010.10">
    <property type="entry name" value="Cobalt-precorrin-4 Transmethylase, Domain 1"/>
    <property type="match status" value="1"/>
</dbReference>
<dbReference type="SUPFAM" id="SSF51735">
    <property type="entry name" value="NAD(P)-binding Rossmann-fold domains"/>
    <property type="match status" value="1"/>
</dbReference>
<evidence type="ECO:0000259" key="11">
    <source>
        <dbReference type="Pfam" id="PF14824"/>
    </source>
</evidence>
<dbReference type="PIRSF" id="PIRSF036426">
    <property type="entry name" value="Sirohaem_synth"/>
    <property type="match status" value="1"/>
</dbReference>
<dbReference type="SUPFAM" id="SSF53790">
    <property type="entry name" value="Tetrapyrrole methylase"/>
    <property type="match status" value="1"/>
</dbReference>
<keyword evidence="5" id="KW-0949">S-adenosyl-L-methionine</keyword>
<keyword evidence="7" id="KW-0520">NAD</keyword>
<dbReference type="InterPro" id="IPR036291">
    <property type="entry name" value="NAD(P)-bd_dom_sf"/>
</dbReference>